<evidence type="ECO:0000256" key="10">
    <source>
        <dbReference type="RuleBase" id="RU000461"/>
    </source>
</evidence>
<dbReference type="CDD" id="cd20628">
    <property type="entry name" value="CYP4"/>
    <property type="match status" value="1"/>
</dbReference>
<dbReference type="InterPro" id="IPR002401">
    <property type="entry name" value="Cyt_P450_E_grp-I"/>
</dbReference>
<evidence type="ECO:0000313" key="11">
    <source>
        <dbReference type="EMBL" id="CAH2108028.1"/>
    </source>
</evidence>
<keyword evidence="6 10" id="KW-0560">Oxidoreductase</keyword>
<dbReference type="Proteomes" id="UP001153954">
    <property type="component" value="Unassembled WGS sequence"/>
</dbReference>
<reference evidence="11" key="1">
    <citation type="submission" date="2022-03" db="EMBL/GenBank/DDBJ databases">
        <authorList>
            <person name="Tunstrom K."/>
        </authorList>
    </citation>
    <scope>NUCLEOTIDE SEQUENCE</scope>
</reference>
<dbReference type="InterPro" id="IPR036396">
    <property type="entry name" value="Cyt_P450_sf"/>
</dbReference>
<evidence type="ECO:0000256" key="2">
    <source>
        <dbReference type="ARBA" id="ARBA00003690"/>
    </source>
</evidence>
<comment type="caution">
    <text evidence="11">The sequence shown here is derived from an EMBL/GenBank/DDBJ whole genome shotgun (WGS) entry which is preliminary data.</text>
</comment>
<keyword evidence="5 9" id="KW-0479">Metal-binding</keyword>
<evidence type="ECO:0000256" key="4">
    <source>
        <dbReference type="ARBA" id="ARBA00022617"/>
    </source>
</evidence>
<protein>
    <recommendedName>
        <fullName evidence="13">Cytochrome P450</fullName>
    </recommendedName>
</protein>
<feature type="binding site" description="axial binding residue" evidence="9">
    <location>
        <position position="390"/>
    </location>
    <ligand>
        <name>heme</name>
        <dbReference type="ChEBI" id="CHEBI:30413"/>
    </ligand>
    <ligandPart>
        <name>Fe</name>
        <dbReference type="ChEBI" id="CHEBI:18248"/>
    </ligandPart>
</feature>
<evidence type="ECO:0000256" key="1">
    <source>
        <dbReference type="ARBA" id="ARBA00001971"/>
    </source>
</evidence>
<dbReference type="EMBL" id="CAKOGL010000031">
    <property type="protein sequence ID" value="CAH2108028.1"/>
    <property type="molecule type" value="Genomic_DNA"/>
</dbReference>
<keyword evidence="7 9" id="KW-0408">Iron</keyword>
<organism evidence="11 12">
    <name type="scientific">Euphydryas editha</name>
    <name type="common">Edith's checkerspot</name>
    <dbReference type="NCBI Taxonomy" id="104508"/>
    <lineage>
        <taxon>Eukaryota</taxon>
        <taxon>Metazoa</taxon>
        <taxon>Ecdysozoa</taxon>
        <taxon>Arthropoda</taxon>
        <taxon>Hexapoda</taxon>
        <taxon>Insecta</taxon>
        <taxon>Pterygota</taxon>
        <taxon>Neoptera</taxon>
        <taxon>Endopterygota</taxon>
        <taxon>Lepidoptera</taxon>
        <taxon>Glossata</taxon>
        <taxon>Ditrysia</taxon>
        <taxon>Papilionoidea</taxon>
        <taxon>Nymphalidae</taxon>
        <taxon>Nymphalinae</taxon>
        <taxon>Euphydryas</taxon>
    </lineage>
</organism>
<evidence type="ECO:0000256" key="3">
    <source>
        <dbReference type="ARBA" id="ARBA00010617"/>
    </source>
</evidence>
<gene>
    <name evidence="11" type="ORF">EEDITHA_LOCUS22000</name>
</gene>
<evidence type="ECO:0008006" key="13">
    <source>
        <dbReference type="Google" id="ProtNLM"/>
    </source>
</evidence>
<dbReference type="Gene3D" id="1.10.630.10">
    <property type="entry name" value="Cytochrome P450"/>
    <property type="match status" value="1"/>
</dbReference>
<keyword evidence="8 10" id="KW-0503">Monooxygenase</keyword>
<evidence type="ECO:0000256" key="8">
    <source>
        <dbReference type="ARBA" id="ARBA00023033"/>
    </source>
</evidence>
<comment type="function">
    <text evidence="2">May be involved in the metabolism of insect hormones and in the breakdown of synthetic insecticides.</text>
</comment>
<dbReference type="GO" id="GO:0020037">
    <property type="term" value="F:heme binding"/>
    <property type="evidence" value="ECO:0007669"/>
    <property type="project" value="InterPro"/>
</dbReference>
<dbReference type="PRINTS" id="PR00385">
    <property type="entry name" value="P450"/>
</dbReference>
<name>A0AAU9V9V7_EUPED</name>
<dbReference type="PANTHER" id="PTHR24291">
    <property type="entry name" value="CYTOCHROME P450 FAMILY 4"/>
    <property type="match status" value="1"/>
</dbReference>
<dbReference type="Pfam" id="PF00067">
    <property type="entry name" value="p450"/>
    <property type="match status" value="1"/>
</dbReference>
<dbReference type="PROSITE" id="PS00086">
    <property type="entry name" value="CYTOCHROME_P450"/>
    <property type="match status" value="1"/>
</dbReference>
<dbReference type="InterPro" id="IPR050196">
    <property type="entry name" value="Cytochrome_P450_Monoox"/>
</dbReference>
<keyword evidence="12" id="KW-1185">Reference proteome</keyword>
<comment type="similarity">
    <text evidence="3 10">Belongs to the cytochrome P450 family.</text>
</comment>
<proteinExistence type="inferred from homology"/>
<accession>A0AAU9V9V7</accession>
<dbReference type="InterPro" id="IPR001128">
    <property type="entry name" value="Cyt_P450"/>
</dbReference>
<dbReference type="GO" id="GO:0005506">
    <property type="term" value="F:iron ion binding"/>
    <property type="evidence" value="ECO:0007669"/>
    <property type="project" value="InterPro"/>
</dbReference>
<evidence type="ECO:0000256" key="6">
    <source>
        <dbReference type="ARBA" id="ARBA00023002"/>
    </source>
</evidence>
<evidence type="ECO:0000256" key="5">
    <source>
        <dbReference type="ARBA" id="ARBA00022723"/>
    </source>
</evidence>
<evidence type="ECO:0000256" key="9">
    <source>
        <dbReference type="PIRSR" id="PIRSR602401-1"/>
    </source>
</evidence>
<dbReference type="InterPro" id="IPR017972">
    <property type="entry name" value="Cyt_P450_CS"/>
</dbReference>
<dbReference type="GO" id="GO:0004497">
    <property type="term" value="F:monooxygenase activity"/>
    <property type="evidence" value="ECO:0007669"/>
    <property type="project" value="UniProtKB-KW"/>
</dbReference>
<comment type="cofactor">
    <cofactor evidence="1 9">
        <name>heme</name>
        <dbReference type="ChEBI" id="CHEBI:30413"/>
    </cofactor>
</comment>
<evidence type="ECO:0000256" key="7">
    <source>
        <dbReference type="ARBA" id="ARBA00023004"/>
    </source>
</evidence>
<dbReference type="AlphaFoldDB" id="A0AAU9V9V7"/>
<dbReference type="SUPFAM" id="SSF48264">
    <property type="entry name" value="Cytochrome P450"/>
    <property type="match status" value="1"/>
</dbReference>
<dbReference type="PRINTS" id="PR00463">
    <property type="entry name" value="EP450I"/>
</dbReference>
<sequence length="444" mass="52002">MFIFLRSLQKLYGDVNQIHMMNIRFVNISNPNDIEKLLSGSQGSCKKYPYTYLTHWLGQGLLVSNGQKWSQRRKMLTKAFHFNILQKFFMTFVEQADDFIKRVEEDIGKERTDLFRMASPTTLRIMCESAMGLRKEDMDKLMYQYLLSLEVVGECFTHRIGRGWLHLEPIFQLTKIARKQKTAVKNLHLLTNTIINKRRNNLNEKKIEYFQYDEGYEGNKKLAMLDLLFENEKSGVLDHQGIREEVDTFLFAGHDTTAIVITFMLMALANEPEIQDKVFAEIRQVLNYSDRSPTIEDLNQMKYLEYCIKESLRLYPSAPVIARNIEKEIVLGGYTVPADTGIYINIYDLHRRPDVFPDPERFIPERFLPENCTNRHPFAYIPFSAGSRNCIGQKFAMLEIKTIMSKLLRRFRLEPVTKPADIVFKADIVLRTTHPIYVKFCLRQ</sequence>
<keyword evidence="4 9" id="KW-0349">Heme</keyword>
<evidence type="ECO:0000313" key="12">
    <source>
        <dbReference type="Proteomes" id="UP001153954"/>
    </source>
</evidence>
<dbReference type="GO" id="GO:0016705">
    <property type="term" value="F:oxidoreductase activity, acting on paired donors, with incorporation or reduction of molecular oxygen"/>
    <property type="evidence" value="ECO:0007669"/>
    <property type="project" value="InterPro"/>
</dbReference>
<dbReference type="PANTHER" id="PTHR24291:SF105">
    <property type="entry name" value="CYTOCHROME P450 4P1-RELATED"/>
    <property type="match status" value="1"/>
</dbReference>